<dbReference type="EMBL" id="RKHK01000001">
    <property type="protein sequence ID" value="ROR72846.1"/>
    <property type="molecule type" value="Genomic_DNA"/>
</dbReference>
<sequence>MKQVAIVGVSGKLGQHLARDALERGYDVLGVCREKSVTKLGELADRISVVPGPTNDREVIRSAVSGCDGVLTVLVPWGVDHYSSGTAKAVLEHAKPEARLVFSCGWHVPGHPDDVYPRAKLMAQSAMAKAMRAIRVMDIDDQVAAAQAIYASSARWTVVRGSTLEEGESHGMPVWAEHVGHPRLASDRTRRIDYAAFMLEMLTDDGFIGKAPAINGRLTPSALADDGPT</sequence>
<proteinExistence type="predicted"/>
<keyword evidence="3" id="KW-1185">Reference proteome</keyword>
<accession>A0A3N2BC60</accession>
<evidence type="ECO:0000313" key="3">
    <source>
        <dbReference type="Proteomes" id="UP000280668"/>
    </source>
</evidence>
<gene>
    <name evidence="2" type="ORF">EDD31_1206</name>
</gene>
<evidence type="ECO:0000259" key="1">
    <source>
        <dbReference type="Pfam" id="PF13460"/>
    </source>
</evidence>
<organism evidence="2 3">
    <name type="scientific">Bogoriella caseilytica</name>
    <dbReference type="NCBI Taxonomy" id="56055"/>
    <lineage>
        <taxon>Bacteria</taxon>
        <taxon>Bacillati</taxon>
        <taxon>Actinomycetota</taxon>
        <taxon>Actinomycetes</taxon>
        <taxon>Micrococcales</taxon>
        <taxon>Bogoriellaceae</taxon>
        <taxon>Bogoriella</taxon>
    </lineage>
</organism>
<dbReference type="RefSeq" id="WP_123303357.1">
    <property type="nucleotide sequence ID" value="NZ_RKHK01000001.1"/>
</dbReference>
<dbReference type="PANTHER" id="PTHR43355:SF2">
    <property type="entry name" value="FLAVIN REDUCTASE (NADPH)"/>
    <property type="match status" value="1"/>
</dbReference>
<protein>
    <submittedName>
        <fullName evidence="2">Putative NAD(P)-binding protein</fullName>
    </submittedName>
</protein>
<dbReference type="AlphaFoldDB" id="A0A3N2BC60"/>
<dbReference type="OrthoDB" id="9771302at2"/>
<dbReference type="Pfam" id="PF13460">
    <property type="entry name" value="NAD_binding_10"/>
    <property type="match status" value="1"/>
</dbReference>
<dbReference type="Proteomes" id="UP000280668">
    <property type="component" value="Unassembled WGS sequence"/>
</dbReference>
<dbReference type="SUPFAM" id="SSF51735">
    <property type="entry name" value="NAD(P)-binding Rossmann-fold domains"/>
    <property type="match status" value="1"/>
</dbReference>
<dbReference type="Gene3D" id="3.40.50.720">
    <property type="entry name" value="NAD(P)-binding Rossmann-like Domain"/>
    <property type="match status" value="1"/>
</dbReference>
<evidence type="ECO:0000313" key="2">
    <source>
        <dbReference type="EMBL" id="ROR72846.1"/>
    </source>
</evidence>
<feature type="domain" description="NAD(P)-binding" evidence="1">
    <location>
        <begin position="8"/>
        <end position="204"/>
    </location>
</feature>
<comment type="caution">
    <text evidence="2">The sequence shown here is derived from an EMBL/GenBank/DDBJ whole genome shotgun (WGS) entry which is preliminary data.</text>
</comment>
<dbReference type="InterPro" id="IPR016040">
    <property type="entry name" value="NAD(P)-bd_dom"/>
</dbReference>
<dbReference type="InterPro" id="IPR036291">
    <property type="entry name" value="NAD(P)-bd_dom_sf"/>
</dbReference>
<dbReference type="InterPro" id="IPR051606">
    <property type="entry name" value="Polyketide_Oxido-like"/>
</dbReference>
<name>A0A3N2BC60_9MICO</name>
<dbReference type="GO" id="GO:0016646">
    <property type="term" value="F:oxidoreductase activity, acting on the CH-NH group of donors, NAD or NADP as acceptor"/>
    <property type="evidence" value="ECO:0007669"/>
    <property type="project" value="TreeGrafter"/>
</dbReference>
<dbReference type="PANTHER" id="PTHR43355">
    <property type="entry name" value="FLAVIN REDUCTASE (NADPH)"/>
    <property type="match status" value="1"/>
</dbReference>
<reference evidence="2 3" key="1">
    <citation type="submission" date="2018-11" db="EMBL/GenBank/DDBJ databases">
        <title>Sequencing the genomes of 1000 actinobacteria strains.</title>
        <authorList>
            <person name="Klenk H.-P."/>
        </authorList>
    </citation>
    <scope>NUCLEOTIDE SEQUENCE [LARGE SCALE GENOMIC DNA]</scope>
    <source>
        <strain evidence="2 3">DSM 11294</strain>
    </source>
</reference>